<evidence type="ECO:0000313" key="6">
    <source>
        <dbReference type="Proteomes" id="UP001501222"/>
    </source>
</evidence>
<feature type="region of interest" description="Disordered" evidence="1">
    <location>
        <begin position="32"/>
        <end position="78"/>
    </location>
</feature>
<name>A0ABP6XGW6_9ACTN</name>
<keyword evidence="6" id="KW-1185">Reference proteome</keyword>
<dbReference type="InterPro" id="IPR025645">
    <property type="entry name" value="DUF4349"/>
</dbReference>
<feature type="domain" description="DUF4349" evidence="4">
    <location>
        <begin position="81"/>
        <end position="295"/>
    </location>
</feature>
<comment type="caution">
    <text evidence="5">The sequence shown here is derived from an EMBL/GenBank/DDBJ whole genome shotgun (WGS) entry which is preliminary data.</text>
</comment>
<feature type="compositionally biased region" description="Low complexity" evidence="1">
    <location>
        <begin position="58"/>
        <end position="75"/>
    </location>
</feature>
<feature type="transmembrane region" description="Helical" evidence="2">
    <location>
        <begin position="269"/>
        <end position="294"/>
    </location>
</feature>
<dbReference type="PROSITE" id="PS51257">
    <property type="entry name" value="PROKAR_LIPOPROTEIN"/>
    <property type="match status" value="1"/>
</dbReference>
<feature type="region of interest" description="Disordered" evidence="1">
    <location>
        <begin position="305"/>
        <end position="337"/>
    </location>
</feature>
<gene>
    <name evidence="5" type="ORF">GCM10022235_38300</name>
</gene>
<evidence type="ECO:0000256" key="2">
    <source>
        <dbReference type="SAM" id="Phobius"/>
    </source>
</evidence>
<accession>A0ABP6XGW6</accession>
<feature type="chain" id="PRO_5046497824" evidence="3">
    <location>
        <begin position="31"/>
        <end position="337"/>
    </location>
</feature>
<keyword evidence="2" id="KW-1133">Transmembrane helix</keyword>
<dbReference type="EMBL" id="BAABAA010000005">
    <property type="protein sequence ID" value="GAA3566030.1"/>
    <property type="molecule type" value="Genomic_DNA"/>
</dbReference>
<feature type="compositionally biased region" description="Low complexity" evidence="1">
    <location>
        <begin position="37"/>
        <end position="51"/>
    </location>
</feature>
<feature type="compositionally biased region" description="Low complexity" evidence="1">
    <location>
        <begin position="307"/>
        <end position="323"/>
    </location>
</feature>
<evidence type="ECO:0000256" key="1">
    <source>
        <dbReference type="SAM" id="MobiDB-lite"/>
    </source>
</evidence>
<sequence length="337" mass="34821">MAMTRTRTSAAVAGVILTAAVLLSGCGASGNDEAGTSSGAAAPQQADGAADSKVPNKADAGGKPAAPAAPESGAAQPTVTRAIIKTGSLTVEVKNEDVNAQRQKAIGIVTALRGQVASEDSSSNQDGKITLSNLVVKVPTASYETAIDRLSGLGDRTAIHQESSDVTEQVVDVDSRISSQRASLDRMRALLAKATTIGEIVSVESELTRREADLEALLAKQKNLSLQTELATLNLTLAEKGKAPEPAKAEGHGFLSGLRDGWDAFTATFSALATAVGAMLPFLIALALIGYPIWRFRHRFRRPPAPAVATAGTPGNTTPPAAEAPEHARGTLEQGER</sequence>
<evidence type="ECO:0000256" key="3">
    <source>
        <dbReference type="SAM" id="SignalP"/>
    </source>
</evidence>
<protein>
    <submittedName>
        <fullName evidence="5">DUF4349 domain-containing protein</fullName>
    </submittedName>
</protein>
<evidence type="ECO:0000259" key="4">
    <source>
        <dbReference type="Pfam" id="PF14257"/>
    </source>
</evidence>
<keyword evidence="3" id="KW-0732">Signal</keyword>
<dbReference type="Pfam" id="PF14257">
    <property type="entry name" value="DUF4349"/>
    <property type="match status" value="1"/>
</dbReference>
<feature type="compositionally biased region" description="Basic and acidic residues" evidence="1">
    <location>
        <begin position="324"/>
        <end position="337"/>
    </location>
</feature>
<organism evidence="5 6">
    <name type="scientific">Kribbella ginsengisoli</name>
    <dbReference type="NCBI Taxonomy" id="363865"/>
    <lineage>
        <taxon>Bacteria</taxon>
        <taxon>Bacillati</taxon>
        <taxon>Actinomycetota</taxon>
        <taxon>Actinomycetes</taxon>
        <taxon>Propionibacteriales</taxon>
        <taxon>Kribbellaceae</taxon>
        <taxon>Kribbella</taxon>
    </lineage>
</organism>
<reference evidence="6" key="1">
    <citation type="journal article" date="2019" name="Int. J. Syst. Evol. Microbiol.">
        <title>The Global Catalogue of Microorganisms (GCM) 10K type strain sequencing project: providing services to taxonomists for standard genome sequencing and annotation.</title>
        <authorList>
            <consortium name="The Broad Institute Genomics Platform"/>
            <consortium name="The Broad Institute Genome Sequencing Center for Infectious Disease"/>
            <person name="Wu L."/>
            <person name="Ma J."/>
        </authorList>
    </citation>
    <scope>NUCLEOTIDE SEQUENCE [LARGE SCALE GENOMIC DNA]</scope>
    <source>
        <strain evidence="6">JCM 16928</strain>
    </source>
</reference>
<keyword evidence="2" id="KW-0472">Membrane</keyword>
<keyword evidence="2" id="KW-0812">Transmembrane</keyword>
<dbReference type="Proteomes" id="UP001501222">
    <property type="component" value="Unassembled WGS sequence"/>
</dbReference>
<proteinExistence type="predicted"/>
<evidence type="ECO:0000313" key="5">
    <source>
        <dbReference type="EMBL" id="GAA3566030.1"/>
    </source>
</evidence>
<feature type="signal peptide" evidence="3">
    <location>
        <begin position="1"/>
        <end position="30"/>
    </location>
</feature>